<dbReference type="EMBL" id="JH659135">
    <property type="protein sequence ID" value="EXL65536.1"/>
    <property type="molecule type" value="Genomic_DNA"/>
</dbReference>
<name>X0H0B0_FUSOX</name>
<accession>X0H0B0</accession>
<proteinExistence type="predicted"/>
<dbReference type="Proteomes" id="UP000030676">
    <property type="component" value="Unassembled WGS sequence"/>
</dbReference>
<organism evidence="1">
    <name type="scientific">Fusarium oxysporum f. sp. conglutinans race 2 54008</name>
    <dbReference type="NCBI Taxonomy" id="1089457"/>
    <lineage>
        <taxon>Eukaryota</taxon>
        <taxon>Fungi</taxon>
        <taxon>Dikarya</taxon>
        <taxon>Ascomycota</taxon>
        <taxon>Pezizomycotina</taxon>
        <taxon>Sordariomycetes</taxon>
        <taxon>Hypocreomycetidae</taxon>
        <taxon>Hypocreales</taxon>
        <taxon>Nectriaceae</taxon>
        <taxon>Fusarium</taxon>
        <taxon>Fusarium oxysporum species complex</taxon>
    </lineage>
</organism>
<reference evidence="1" key="2">
    <citation type="submission" date="2012-05" db="EMBL/GenBank/DDBJ databases">
        <title>The Genome Annotation of Fusarium oxysporum PHW808.</title>
        <authorList>
            <consortium name="The Broad Institute Genomics Platform"/>
            <person name="Ma L.-J."/>
            <person name="Corby-Kistler H."/>
            <person name="Broz K."/>
            <person name="Gale L.R."/>
            <person name="Jonkers W."/>
            <person name="O'Donnell K."/>
            <person name="Ploetz R."/>
            <person name="Steinberg C."/>
            <person name="Schwartz D.C."/>
            <person name="VanEtten H."/>
            <person name="Zhou S."/>
            <person name="Young S.K."/>
            <person name="Zeng Q."/>
            <person name="Gargeya S."/>
            <person name="Fitzgerald M."/>
            <person name="Abouelleil A."/>
            <person name="Alvarado L."/>
            <person name="Chapman S.B."/>
            <person name="Gainer-Dewar J."/>
            <person name="Goldberg J."/>
            <person name="Griggs A."/>
            <person name="Gujja S."/>
            <person name="Hansen M."/>
            <person name="Howarth C."/>
            <person name="Imamovic A."/>
            <person name="Ireland A."/>
            <person name="Larimer J."/>
            <person name="McCowan C."/>
            <person name="Murphy C."/>
            <person name="Pearson M."/>
            <person name="Poon T.W."/>
            <person name="Priest M."/>
            <person name="Roberts A."/>
            <person name="Saif S."/>
            <person name="Shea T."/>
            <person name="Sykes S."/>
            <person name="Wortman J."/>
            <person name="Nusbaum C."/>
            <person name="Birren B."/>
        </authorList>
    </citation>
    <scope>NUCLEOTIDE SEQUENCE</scope>
    <source>
        <strain evidence="1">54008</strain>
    </source>
</reference>
<reference evidence="1" key="1">
    <citation type="submission" date="2011-11" db="EMBL/GenBank/DDBJ databases">
        <title>The Genome Sequence of Fusarium oxysporum PHW808.</title>
        <authorList>
            <consortium name="The Broad Institute Genome Sequencing Platform"/>
            <person name="Ma L.-J."/>
            <person name="Gale L.R."/>
            <person name="Schwartz D.C."/>
            <person name="Zhou S."/>
            <person name="Corby-Kistler H."/>
            <person name="Young S.K."/>
            <person name="Zeng Q."/>
            <person name="Gargeya S."/>
            <person name="Fitzgerald M."/>
            <person name="Haas B."/>
            <person name="Abouelleil A."/>
            <person name="Alvarado L."/>
            <person name="Arachchi H.M."/>
            <person name="Berlin A."/>
            <person name="Brown A."/>
            <person name="Chapman S.B."/>
            <person name="Chen Z."/>
            <person name="Dunbar C."/>
            <person name="Freedman E."/>
            <person name="Gearin G."/>
            <person name="Goldberg J."/>
            <person name="Griggs A."/>
            <person name="Gujja S."/>
            <person name="Heiman D."/>
            <person name="Howarth C."/>
            <person name="Larson L."/>
            <person name="Lui A."/>
            <person name="MacDonald P.J.P."/>
            <person name="Montmayeur A."/>
            <person name="Murphy C."/>
            <person name="Neiman D."/>
            <person name="Pearson M."/>
            <person name="Priest M."/>
            <person name="Roberts A."/>
            <person name="Saif S."/>
            <person name="Shea T."/>
            <person name="Shenoy N."/>
            <person name="Sisk P."/>
            <person name="Stolte C."/>
            <person name="Sykes S."/>
            <person name="Wortman J."/>
            <person name="Nusbaum C."/>
            <person name="Birren B."/>
        </authorList>
    </citation>
    <scope>NUCLEOTIDE SEQUENCE [LARGE SCALE GENOMIC DNA]</scope>
    <source>
        <strain evidence="1">54008</strain>
    </source>
</reference>
<sequence>MTISEMQYHGLVEVGITMFLSNFWTEAVQESIQKTSMDGRL</sequence>
<gene>
    <name evidence="1" type="ORF">FOPG_18242</name>
</gene>
<evidence type="ECO:0000313" key="1">
    <source>
        <dbReference type="EMBL" id="EXL65536.1"/>
    </source>
</evidence>
<dbReference type="AlphaFoldDB" id="X0H0B0"/>
<dbReference type="HOGENOM" id="CLU_3279553_0_0_1"/>
<protein>
    <submittedName>
        <fullName evidence="1">Uncharacterized protein</fullName>
    </submittedName>
</protein>